<name>A0A8H6CRD6_9LECA</name>
<dbReference type="Pfam" id="PF16944">
    <property type="entry name" value="KCH"/>
    <property type="match status" value="1"/>
</dbReference>
<feature type="transmembrane region" description="Helical" evidence="2">
    <location>
        <begin position="225"/>
        <end position="257"/>
    </location>
</feature>
<dbReference type="GeneID" id="59336304"/>
<feature type="compositionally biased region" description="Gly residues" evidence="1">
    <location>
        <begin position="400"/>
        <end position="409"/>
    </location>
</feature>
<dbReference type="EMBL" id="JACCJB010000004">
    <property type="protein sequence ID" value="KAF6228177.1"/>
    <property type="molecule type" value="Genomic_DNA"/>
</dbReference>
<feature type="transmembrane region" description="Helical" evidence="2">
    <location>
        <begin position="80"/>
        <end position="98"/>
    </location>
</feature>
<sequence length="663" mass="72476">MSCCALREKEGEASNEQKWDYINLSDFRSTSCLTPLSYGVLYLFLIISIAVYAVDLFTCANLLIFDRWSGQVKPAIPFKISRWIFTACIILSWILLVYRWMKAVRAIKSGVIAASYLDPLAVRVQSIRMGANGRGWRRFLVFAALTKGRKGNEYVALFTYFSFEAWLRICFAEGPRVAINALTLYSVMQADLVPTGQHSASDGHTSVVQFFVNVQILANKDKEQAAILFGMLFTLIIWVISALSLALAVLFYVLYLWHHIRDGSLSRYCRRKIDTRLHKIVMKKVNKALAKDSNPRAKQGAKGPKAGNFQADAKLQPTLPVLNTTGAQNFAPGSGQTAQTDTSFNPHNLTAVVGPEPTVPNVFLNPRRPEPPSRSVTQSSFRSHGSYESNAPLLSSAGEMGYGGNGHPGPKGAPSRMDSEVRTLHSARPPPNRSLTGNSQSTQRSYNSSSSRSGPPNRTFTGNSQSTQRSFRSSSSTFGPPNRQNSDMSGRMTPASVPSQPQVLKPMPQDMSLGAVGRRPSGPPGFDPPTQEFEMHPPVNKATEPPRNGGYLAFNPHTFNPHTQSASSGLPASVYSTPSSAAPPREFTLPHGPPNDYFGSIDRPAQRSGTAPLPQPTTLNTSPDDPYEGNWQQPFASPVGPSRPATAIPSAGYGQRRPMPPRY</sequence>
<feature type="compositionally biased region" description="Low complexity" evidence="1">
    <location>
        <begin position="464"/>
        <end position="478"/>
    </location>
</feature>
<feature type="compositionally biased region" description="Low complexity" evidence="1">
    <location>
        <begin position="438"/>
        <end position="453"/>
    </location>
</feature>
<gene>
    <name evidence="3" type="ORF">HO133_007907</name>
</gene>
<keyword evidence="2" id="KW-1133">Transmembrane helix</keyword>
<feature type="compositionally biased region" description="Polar residues" evidence="1">
    <location>
        <begin position="374"/>
        <end position="393"/>
    </location>
</feature>
<proteinExistence type="predicted"/>
<evidence type="ECO:0000313" key="3">
    <source>
        <dbReference type="EMBL" id="KAF6228177.1"/>
    </source>
</evidence>
<dbReference type="PANTHER" id="PTHR36424:SF1">
    <property type="entry name" value="LOW AFFINITY K(+) TRANSPORTER 1-RELATED"/>
    <property type="match status" value="1"/>
</dbReference>
<dbReference type="GO" id="GO:0005886">
    <property type="term" value="C:plasma membrane"/>
    <property type="evidence" value="ECO:0007669"/>
    <property type="project" value="InterPro"/>
</dbReference>
<feature type="transmembrane region" description="Helical" evidence="2">
    <location>
        <begin position="40"/>
        <end position="65"/>
    </location>
</feature>
<evidence type="ECO:0000256" key="1">
    <source>
        <dbReference type="SAM" id="MobiDB-lite"/>
    </source>
</evidence>
<dbReference type="PANTHER" id="PTHR36424">
    <property type="entry name" value="PHEROMONE-REGULATED MEMBRANE PROTEIN 6"/>
    <property type="match status" value="1"/>
</dbReference>
<evidence type="ECO:0000256" key="2">
    <source>
        <dbReference type="SAM" id="Phobius"/>
    </source>
</evidence>
<dbReference type="GO" id="GO:0015079">
    <property type="term" value="F:potassium ion transmembrane transporter activity"/>
    <property type="evidence" value="ECO:0007669"/>
    <property type="project" value="InterPro"/>
</dbReference>
<evidence type="ECO:0008006" key="5">
    <source>
        <dbReference type="Google" id="ProtNLM"/>
    </source>
</evidence>
<dbReference type="InterPro" id="IPR031606">
    <property type="entry name" value="Kch1/2"/>
</dbReference>
<feature type="region of interest" description="Disordered" evidence="1">
    <location>
        <begin position="323"/>
        <end position="663"/>
    </location>
</feature>
<feature type="compositionally biased region" description="Polar residues" evidence="1">
    <location>
        <begin position="454"/>
        <end position="463"/>
    </location>
</feature>
<feature type="region of interest" description="Disordered" evidence="1">
    <location>
        <begin position="291"/>
        <end position="310"/>
    </location>
</feature>
<feature type="compositionally biased region" description="Polar residues" evidence="1">
    <location>
        <begin position="557"/>
        <end position="580"/>
    </location>
</feature>
<dbReference type="Proteomes" id="UP000593566">
    <property type="component" value="Unassembled WGS sequence"/>
</dbReference>
<evidence type="ECO:0000313" key="4">
    <source>
        <dbReference type="Proteomes" id="UP000593566"/>
    </source>
</evidence>
<keyword evidence="2" id="KW-0812">Transmembrane</keyword>
<feature type="compositionally biased region" description="Polar residues" evidence="1">
    <location>
        <begin position="334"/>
        <end position="348"/>
    </location>
</feature>
<keyword evidence="2" id="KW-0472">Membrane</keyword>
<dbReference type="AlphaFoldDB" id="A0A8H6CRD6"/>
<organism evidence="3 4">
    <name type="scientific">Letharia lupina</name>
    <dbReference type="NCBI Taxonomy" id="560253"/>
    <lineage>
        <taxon>Eukaryota</taxon>
        <taxon>Fungi</taxon>
        <taxon>Dikarya</taxon>
        <taxon>Ascomycota</taxon>
        <taxon>Pezizomycotina</taxon>
        <taxon>Lecanoromycetes</taxon>
        <taxon>OSLEUM clade</taxon>
        <taxon>Lecanoromycetidae</taxon>
        <taxon>Lecanorales</taxon>
        <taxon>Lecanorineae</taxon>
        <taxon>Parmeliaceae</taxon>
        <taxon>Letharia</taxon>
    </lineage>
</organism>
<reference evidence="3 4" key="1">
    <citation type="journal article" date="2020" name="Genomics">
        <title>Complete, high-quality genomes from long-read metagenomic sequencing of two wolf lichen thalli reveals enigmatic genome architecture.</title>
        <authorList>
            <person name="McKenzie S.K."/>
            <person name="Walston R.F."/>
            <person name="Allen J.L."/>
        </authorList>
    </citation>
    <scope>NUCLEOTIDE SEQUENCE [LARGE SCALE GENOMIC DNA]</scope>
    <source>
        <strain evidence="3">WasteWater1</strain>
    </source>
</reference>
<comment type="caution">
    <text evidence="3">The sequence shown here is derived from an EMBL/GenBank/DDBJ whole genome shotgun (WGS) entry which is preliminary data.</text>
</comment>
<protein>
    <recommendedName>
        <fullName evidence="5">Pheromone-regulated membrane protein 6</fullName>
    </recommendedName>
</protein>
<dbReference type="RefSeq" id="XP_037156111.1">
    <property type="nucleotide sequence ID" value="XM_037298775.1"/>
</dbReference>
<keyword evidence="4" id="KW-1185">Reference proteome</keyword>
<accession>A0A8H6CRD6</accession>